<gene>
    <name evidence="7" type="ORF">EP867_01545</name>
</gene>
<name>A0A3S3VYR9_9RHOB</name>
<dbReference type="Proteomes" id="UP000287168">
    <property type="component" value="Unassembled WGS sequence"/>
</dbReference>
<dbReference type="InterPro" id="IPR050534">
    <property type="entry name" value="Coronavir_polyprotein_1ab"/>
</dbReference>
<dbReference type="CDD" id="cd18808">
    <property type="entry name" value="SF1_C_Upf1"/>
    <property type="match status" value="1"/>
</dbReference>
<dbReference type="AlphaFoldDB" id="A0A3S3VYR9"/>
<keyword evidence="4" id="KW-0067">ATP-binding</keyword>
<proteinExistence type="predicted"/>
<evidence type="ECO:0000259" key="6">
    <source>
        <dbReference type="Pfam" id="PF13087"/>
    </source>
</evidence>
<evidence type="ECO:0000256" key="4">
    <source>
        <dbReference type="ARBA" id="ARBA00022840"/>
    </source>
</evidence>
<feature type="region of interest" description="Disordered" evidence="5">
    <location>
        <begin position="449"/>
        <end position="468"/>
    </location>
</feature>
<dbReference type="GO" id="GO:0005524">
    <property type="term" value="F:ATP binding"/>
    <property type="evidence" value="ECO:0007669"/>
    <property type="project" value="UniProtKB-KW"/>
</dbReference>
<organism evidence="7 8">
    <name type="scientific">Falsigemmobacter intermedius</name>
    <dbReference type="NCBI Taxonomy" id="1553448"/>
    <lineage>
        <taxon>Bacteria</taxon>
        <taxon>Pseudomonadati</taxon>
        <taxon>Pseudomonadota</taxon>
        <taxon>Alphaproteobacteria</taxon>
        <taxon>Rhodobacterales</taxon>
        <taxon>Paracoccaceae</taxon>
        <taxon>Falsigemmobacter</taxon>
    </lineage>
</organism>
<evidence type="ECO:0000256" key="5">
    <source>
        <dbReference type="SAM" id="MobiDB-lite"/>
    </source>
</evidence>
<comment type="caution">
    <text evidence="7">The sequence shown here is derived from an EMBL/GenBank/DDBJ whole genome shotgun (WGS) entry which is preliminary data.</text>
</comment>
<dbReference type="SUPFAM" id="SSF52540">
    <property type="entry name" value="P-loop containing nucleoside triphosphate hydrolases"/>
    <property type="match status" value="1"/>
</dbReference>
<keyword evidence="8" id="KW-1185">Reference proteome</keyword>
<evidence type="ECO:0000256" key="1">
    <source>
        <dbReference type="ARBA" id="ARBA00022741"/>
    </source>
</evidence>
<dbReference type="CDD" id="cd17934">
    <property type="entry name" value="DEXXQc_Upf1-like"/>
    <property type="match status" value="1"/>
</dbReference>
<protein>
    <submittedName>
        <fullName evidence="7">Nuclease</fullName>
    </submittedName>
</protein>
<evidence type="ECO:0000256" key="2">
    <source>
        <dbReference type="ARBA" id="ARBA00022801"/>
    </source>
</evidence>
<reference evidence="7 8" key="1">
    <citation type="journal article" date="2015" name="Int. J. Syst. Evol. Microbiol.">
        <title>Gemmobacter intermedius sp. nov., isolated from a white stork (Ciconia ciconia).</title>
        <authorList>
            <person name="Kampfer P."/>
            <person name="Jerzak L."/>
            <person name="Wilharm G."/>
            <person name="Golke J."/>
            <person name="Busse H.J."/>
            <person name="Glaeser S.P."/>
        </authorList>
    </citation>
    <scope>NUCLEOTIDE SEQUENCE [LARGE SCALE GENOMIC DNA]</scope>
    <source>
        <strain evidence="7 8">119/4</strain>
    </source>
</reference>
<keyword evidence="1" id="KW-0547">Nucleotide-binding</keyword>
<dbReference type="EMBL" id="SBLC01000002">
    <property type="protein sequence ID" value="RWY44651.1"/>
    <property type="molecule type" value="Genomic_DNA"/>
</dbReference>
<feature type="region of interest" description="Disordered" evidence="5">
    <location>
        <begin position="740"/>
        <end position="760"/>
    </location>
</feature>
<keyword evidence="3" id="KW-0347">Helicase</keyword>
<dbReference type="Pfam" id="PF13087">
    <property type="entry name" value="AAA_12"/>
    <property type="match status" value="1"/>
</dbReference>
<dbReference type="PANTHER" id="PTHR43788:SF8">
    <property type="entry name" value="DNA-BINDING PROTEIN SMUBP-2"/>
    <property type="match status" value="1"/>
</dbReference>
<evidence type="ECO:0000256" key="3">
    <source>
        <dbReference type="ARBA" id="ARBA00022806"/>
    </source>
</evidence>
<feature type="domain" description="DNA2/NAM7 helicase-like C-terminal" evidence="6">
    <location>
        <begin position="851"/>
        <end position="1025"/>
    </location>
</feature>
<dbReference type="InterPro" id="IPR027417">
    <property type="entry name" value="P-loop_NTPase"/>
</dbReference>
<dbReference type="Pfam" id="PF13604">
    <property type="entry name" value="AAA_30"/>
    <property type="match status" value="1"/>
</dbReference>
<dbReference type="InterPro" id="IPR041679">
    <property type="entry name" value="DNA2/NAM7-like_C"/>
</dbReference>
<dbReference type="OrthoDB" id="9757917at2"/>
<evidence type="ECO:0000313" key="7">
    <source>
        <dbReference type="EMBL" id="RWY44651.1"/>
    </source>
</evidence>
<dbReference type="GO" id="GO:0016787">
    <property type="term" value="F:hydrolase activity"/>
    <property type="evidence" value="ECO:0007669"/>
    <property type="project" value="UniProtKB-KW"/>
</dbReference>
<accession>A0A3S3VYR9</accession>
<dbReference type="Gene3D" id="3.40.50.300">
    <property type="entry name" value="P-loop containing nucleotide triphosphate hydrolases"/>
    <property type="match status" value="2"/>
</dbReference>
<dbReference type="PANTHER" id="PTHR43788">
    <property type="entry name" value="DNA2/NAM7 HELICASE FAMILY MEMBER"/>
    <property type="match status" value="1"/>
</dbReference>
<sequence length="1051" mass="112971">MRHSGSGRIFYFPSQTCGQSPICGIQVCGCVFAQTPATGEVSMRALGQKTLISAADLLRFSACAHARRLDLQHAPQPASAALVQAAAATLEAMRRGDDLISPAVFLTGDTLAQADFLRRVPRPSKRGTQSYEPGLITTEAPGPAGVIALALCADLMADVQGEVPQAAHFGPDSQTTTPLPLRDYIHYTRSLHARLKAFSADPPQTRPQPCAGCGDCRWQPQCRARWQAEDSLYQLAGLKRGQAKALIAAGVETLTALSDLSAPPRGLTEGTTARLAARARLHLSGDKGATRFEPRPASPGQGFDLLPAPQEGDVFYALSGENHALGSGETLMLYGPGAAELTRLPDDLKRHFERFPTAQICHFGPEPSNALKRLTTTLGSGEAFLDRLLRERRLTDLAAVLRGAFLCAKPPARIADLAEFLGLPPLTTEPSADLACRLTEDLRAWLLQNRPERPWPQPAPQAAEKESLEDSESAELRALLAASDLSAERQAMLFDLGMFHRREVKPAQWAVFSSLSKEEEELLEDLDALGGLIAVSPVEPVKRSFRRSYRFPPQETKLRAGKRVTLPVEDGPPASVTIEEMDRRAGHITLKAGPGKAALLGERLNLHPDWPLDTKVLAAALRDVIEDQCGPRQYRAVEDLLSRSPPRLSSGPLSAMDDPVSAVVAATSALDHSLLPIQGPPGTGKTYVTARAILALLRQGARVGVTSNSHEAIRNVLTGCLAAAESDDLPFTLDLVHKTSGPEDGYPEDSPVRRTTSNEEAAGGRHIVGATAWFFCRDENIQAFDWLFVDEAGQVGLANMTAMGRAAKNIVLVGDPQQLPQVVQGLHPEPAGRSCLEWVIGGDGTVTPDRGIFLSVSRRMHPEVCSYISDQIYAGRLTSHPETALQGVTGCRYPAAGAFFVPLDHEGNSQTAPEEAAAIREAVSELLKGCWQGKTGAPRPMRPQDIIVVAPYNAQVNALREIMPPGIRVGTVDTFQGQEAPVCLVSMTASSAEESARGMEFLLSLNRINVAVSRAKALALVFGARRLREAACSSINEIRLVNTLCALPVCS</sequence>
<dbReference type="GO" id="GO:0043139">
    <property type="term" value="F:5'-3' DNA helicase activity"/>
    <property type="evidence" value="ECO:0007669"/>
    <property type="project" value="TreeGrafter"/>
</dbReference>
<dbReference type="InterPro" id="IPR047187">
    <property type="entry name" value="SF1_C_Upf1"/>
</dbReference>
<evidence type="ECO:0000313" key="8">
    <source>
        <dbReference type="Proteomes" id="UP000287168"/>
    </source>
</evidence>
<keyword evidence="2" id="KW-0378">Hydrolase</keyword>